<dbReference type="Proteomes" id="UP000030686">
    <property type="component" value="Unassembled WGS sequence"/>
</dbReference>
<keyword evidence="2" id="KW-1185">Reference proteome</keyword>
<evidence type="ECO:0000313" key="2">
    <source>
        <dbReference type="Proteomes" id="UP000030686"/>
    </source>
</evidence>
<proteinExistence type="predicted"/>
<organism evidence="1 2">
    <name type="scientific">Penicillium roqueforti (strain FM164)</name>
    <dbReference type="NCBI Taxonomy" id="1365484"/>
    <lineage>
        <taxon>Eukaryota</taxon>
        <taxon>Fungi</taxon>
        <taxon>Dikarya</taxon>
        <taxon>Ascomycota</taxon>
        <taxon>Pezizomycotina</taxon>
        <taxon>Eurotiomycetes</taxon>
        <taxon>Eurotiomycetidae</taxon>
        <taxon>Eurotiales</taxon>
        <taxon>Aspergillaceae</taxon>
        <taxon>Penicillium</taxon>
    </lineage>
</organism>
<reference evidence="1" key="1">
    <citation type="journal article" date="2014" name="Nat. Commun.">
        <title>Multiple recent horizontal transfers of a large genomic region in cheese making fungi.</title>
        <authorList>
            <person name="Cheeseman K."/>
            <person name="Ropars J."/>
            <person name="Renault P."/>
            <person name="Dupont J."/>
            <person name="Gouzy J."/>
            <person name="Branca A."/>
            <person name="Abraham A.L."/>
            <person name="Ceppi M."/>
            <person name="Conseiller E."/>
            <person name="Debuchy R."/>
            <person name="Malagnac F."/>
            <person name="Goarin A."/>
            <person name="Silar P."/>
            <person name="Lacoste S."/>
            <person name="Sallet E."/>
            <person name="Bensimon A."/>
            <person name="Giraud T."/>
            <person name="Brygoo Y."/>
        </authorList>
    </citation>
    <scope>NUCLEOTIDE SEQUENCE [LARGE SCALE GENOMIC DNA]</scope>
    <source>
        <strain evidence="1">FM164</strain>
    </source>
</reference>
<sequence>MIFAKVDKFSEISDGRISIGQTRAASDLRVGGLLHGIHLSQASAATRCALNSWAHRLGLLQLAPSVRK</sequence>
<protein>
    <submittedName>
        <fullName evidence="1">Genomic scaffold, ProqFM164S04</fullName>
    </submittedName>
</protein>
<gene>
    <name evidence="1" type="ORF">PROQFM164_S04g000612</name>
</gene>
<accession>W6QI91</accession>
<evidence type="ECO:0000313" key="1">
    <source>
        <dbReference type="EMBL" id="CDM35731.1"/>
    </source>
</evidence>
<dbReference type="AlphaFoldDB" id="W6QI91"/>
<name>W6QI91_PENRF</name>
<dbReference type="EMBL" id="HG792018">
    <property type="protein sequence ID" value="CDM35731.1"/>
    <property type="molecule type" value="Genomic_DNA"/>
</dbReference>